<feature type="transmembrane region" description="Helical" evidence="12">
    <location>
        <begin position="263"/>
        <end position="285"/>
    </location>
</feature>
<feature type="transmembrane region" description="Helical" evidence="12">
    <location>
        <begin position="234"/>
        <end position="251"/>
    </location>
</feature>
<accession>A0A0E9MYC8</accession>
<keyword evidence="8" id="KW-0249">Electron transport</keyword>
<sequence length="344" mass="38668">MPTFLGLDYPTLWFLVIGACFTGYAILDGFDLGAGAVHLFFNKEESRRIALNAIGPVWDGNEVWLVIGGGALFAGFPKVYAAVFSAFYIPFMIFLVALIFRAISIEFRSKEPMIWWRKFWDVSYCISSIAIALALGLVLGNILQGLPMDKDGNFLENWTYFLNPYAGMVAISTLALFMMHGAIYLVMKTEKRLYTKLTIIVKNTTIFFVISVLLLSFYTLLYKTHLSERIKENTWMFIIPVVMVLAIANIARRTSQQKYRLAFLSSAVVISLLLVIVAVELYPYMVPNSLNPQYGLTVHNASSSAKSLGIMLVFAAIGVPLVAIYTSFVFWTFKGKVKLDEMSY</sequence>
<evidence type="ECO:0000256" key="5">
    <source>
        <dbReference type="ARBA" id="ARBA00022617"/>
    </source>
</evidence>
<dbReference type="PANTHER" id="PTHR43141:SF5">
    <property type="entry name" value="CYTOCHROME BD-I UBIQUINOL OXIDASE SUBUNIT 2"/>
    <property type="match status" value="1"/>
</dbReference>
<feature type="transmembrane region" description="Helical" evidence="12">
    <location>
        <begin position="305"/>
        <end position="333"/>
    </location>
</feature>
<keyword evidence="7" id="KW-0479">Metal-binding</keyword>
<dbReference type="InterPro" id="IPR003317">
    <property type="entry name" value="Cyt-d_oxidase_su2"/>
</dbReference>
<keyword evidence="11 12" id="KW-0472">Membrane</keyword>
<organism evidence="13 14">
    <name type="scientific">Flavihumibacter petaseus NBRC 106054</name>
    <dbReference type="NCBI Taxonomy" id="1220578"/>
    <lineage>
        <taxon>Bacteria</taxon>
        <taxon>Pseudomonadati</taxon>
        <taxon>Bacteroidota</taxon>
        <taxon>Chitinophagia</taxon>
        <taxon>Chitinophagales</taxon>
        <taxon>Chitinophagaceae</taxon>
        <taxon>Flavihumibacter</taxon>
    </lineage>
</organism>
<keyword evidence="10" id="KW-0408">Iron</keyword>
<feature type="transmembrane region" description="Helical" evidence="12">
    <location>
        <begin position="199"/>
        <end position="222"/>
    </location>
</feature>
<dbReference type="GO" id="GO:0009055">
    <property type="term" value="F:electron transfer activity"/>
    <property type="evidence" value="ECO:0007669"/>
    <property type="project" value="TreeGrafter"/>
</dbReference>
<keyword evidence="6 12" id="KW-0812">Transmembrane</keyword>
<comment type="caution">
    <text evidence="13">The sequence shown here is derived from an EMBL/GenBank/DDBJ whole genome shotgun (WGS) entry which is preliminary data.</text>
</comment>
<dbReference type="GO" id="GO:0005886">
    <property type="term" value="C:plasma membrane"/>
    <property type="evidence" value="ECO:0007669"/>
    <property type="project" value="UniProtKB-SubCell"/>
</dbReference>
<dbReference type="GO" id="GO:0046872">
    <property type="term" value="F:metal ion binding"/>
    <property type="evidence" value="ECO:0007669"/>
    <property type="project" value="UniProtKB-KW"/>
</dbReference>
<keyword evidence="3" id="KW-0813">Transport</keyword>
<evidence type="ECO:0000256" key="12">
    <source>
        <dbReference type="SAM" id="Phobius"/>
    </source>
</evidence>
<evidence type="ECO:0000256" key="3">
    <source>
        <dbReference type="ARBA" id="ARBA00022448"/>
    </source>
</evidence>
<evidence type="ECO:0000313" key="14">
    <source>
        <dbReference type="Proteomes" id="UP000033121"/>
    </source>
</evidence>
<name>A0A0E9MYC8_9BACT</name>
<evidence type="ECO:0000256" key="4">
    <source>
        <dbReference type="ARBA" id="ARBA00022475"/>
    </source>
</evidence>
<comment type="subcellular location">
    <subcellularLocation>
        <location evidence="1">Cell membrane</location>
        <topology evidence="1">Multi-pass membrane protein</topology>
    </subcellularLocation>
</comment>
<evidence type="ECO:0000256" key="6">
    <source>
        <dbReference type="ARBA" id="ARBA00022692"/>
    </source>
</evidence>
<evidence type="ECO:0000256" key="10">
    <source>
        <dbReference type="ARBA" id="ARBA00023004"/>
    </source>
</evidence>
<dbReference type="GO" id="GO:0016682">
    <property type="term" value="F:oxidoreductase activity, acting on diphenols and related substances as donors, oxygen as acceptor"/>
    <property type="evidence" value="ECO:0007669"/>
    <property type="project" value="TreeGrafter"/>
</dbReference>
<dbReference type="RefSeq" id="WP_046367882.1">
    <property type="nucleotide sequence ID" value="NZ_BBWV01000001.1"/>
</dbReference>
<evidence type="ECO:0000256" key="11">
    <source>
        <dbReference type="ARBA" id="ARBA00023136"/>
    </source>
</evidence>
<dbReference type="GO" id="GO:0019646">
    <property type="term" value="P:aerobic electron transport chain"/>
    <property type="evidence" value="ECO:0007669"/>
    <property type="project" value="TreeGrafter"/>
</dbReference>
<evidence type="ECO:0000313" key="13">
    <source>
        <dbReference type="EMBL" id="GAO42135.1"/>
    </source>
</evidence>
<proteinExistence type="inferred from homology"/>
<evidence type="ECO:0000256" key="9">
    <source>
        <dbReference type="ARBA" id="ARBA00022989"/>
    </source>
</evidence>
<dbReference type="GO" id="GO:0070069">
    <property type="term" value="C:cytochrome complex"/>
    <property type="evidence" value="ECO:0007669"/>
    <property type="project" value="TreeGrafter"/>
</dbReference>
<keyword evidence="5" id="KW-0349">Heme</keyword>
<dbReference type="PIRSF" id="PIRSF000267">
    <property type="entry name" value="Cyt_oxidse_sub2"/>
    <property type="match status" value="1"/>
</dbReference>
<dbReference type="AlphaFoldDB" id="A0A0E9MYC8"/>
<keyword evidence="9 12" id="KW-1133">Transmembrane helix</keyword>
<keyword evidence="14" id="KW-1185">Reference proteome</keyword>
<evidence type="ECO:0000256" key="2">
    <source>
        <dbReference type="ARBA" id="ARBA00007543"/>
    </source>
</evidence>
<evidence type="ECO:0000256" key="1">
    <source>
        <dbReference type="ARBA" id="ARBA00004651"/>
    </source>
</evidence>
<protein>
    <submittedName>
        <fullName evidence="13">Cytochrome d ubiquinol oxidase subunit II</fullName>
    </submittedName>
</protein>
<gene>
    <name evidence="13" type="primary">cydB</name>
    <name evidence="13" type="ORF">FPE01S_01_11480</name>
</gene>
<dbReference type="PANTHER" id="PTHR43141">
    <property type="entry name" value="CYTOCHROME BD2 SUBUNIT II"/>
    <property type="match status" value="1"/>
</dbReference>
<feature type="transmembrane region" description="Helical" evidence="12">
    <location>
        <begin position="124"/>
        <end position="145"/>
    </location>
</feature>
<feature type="transmembrane region" description="Helical" evidence="12">
    <location>
        <begin position="79"/>
        <end position="103"/>
    </location>
</feature>
<dbReference type="Pfam" id="PF02322">
    <property type="entry name" value="Cyt_bd_oxida_II"/>
    <property type="match status" value="1"/>
</dbReference>
<dbReference type="Proteomes" id="UP000033121">
    <property type="component" value="Unassembled WGS sequence"/>
</dbReference>
<comment type="similarity">
    <text evidence="2">Belongs to the cytochrome ubiquinol oxidase subunit 2 family.</text>
</comment>
<feature type="transmembrane region" description="Helical" evidence="12">
    <location>
        <begin position="165"/>
        <end position="187"/>
    </location>
</feature>
<feature type="transmembrane region" description="Helical" evidence="12">
    <location>
        <begin position="12"/>
        <end position="41"/>
    </location>
</feature>
<dbReference type="EMBL" id="BBWV01000001">
    <property type="protein sequence ID" value="GAO42135.1"/>
    <property type="molecule type" value="Genomic_DNA"/>
</dbReference>
<dbReference type="STRING" id="1220578.FPE01S_01_11480"/>
<reference evidence="13 14" key="1">
    <citation type="submission" date="2015-04" db="EMBL/GenBank/DDBJ databases">
        <title>Whole genome shotgun sequence of Flavihumibacter petaseus NBRC 106054.</title>
        <authorList>
            <person name="Miyazawa S."/>
            <person name="Hosoyama A."/>
            <person name="Hashimoto M."/>
            <person name="Noguchi M."/>
            <person name="Tsuchikane K."/>
            <person name="Ohji S."/>
            <person name="Yamazoe A."/>
            <person name="Ichikawa N."/>
            <person name="Kimura A."/>
            <person name="Fujita N."/>
        </authorList>
    </citation>
    <scope>NUCLEOTIDE SEQUENCE [LARGE SCALE GENOMIC DNA]</scope>
    <source>
        <strain evidence="13 14">NBRC 106054</strain>
    </source>
</reference>
<evidence type="ECO:0000256" key="7">
    <source>
        <dbReference type="ARBA" id="ARBA00022723"/>
    </source>
</evidence>
<evidence type="ECO:0000256" key="8">
    <source>
        <dbReference type="ARBA" id="ARBA00022982"/>
    </source>
</evidence>
<keyword evidence="4" id="KW-1003">Cell membrane</keyword>
<dbReference type="OrthoDB" id="9776710at2"/>
<dbReference type="NCBIfam" id="TIGR00203">
    <property type="entry name" value="cydB"/>
    <property type="match status" value="1"/>
</dbReference>